<dbReference type="Proteomes" id="UP000001449">
    <property type="component" value="Chromosome 15"/>
</dbReference>
<evidence type="ECO:0000256" key="2">
    <source>
        <dbReference type="ARBA" id="ARBA00004922"/>
    </source>
</evidence>
<dbReference type="InterPro" id="IPR026050">
    <property type="entry name" value="C1GALT1/C1GALT1_chp1"/>
</dbReference>
<keyword evidence="11" id="KW-0472">Membrane</keyword>
<keyword evidence="9" id="KW-0735">Signal-anchor</keyword>
<evidence type="ECO:0000256" key="6">
    <source>
        <dbReference type="ARBA" id="ARBA00022679"/>
    </source>
</evidence>
<evidence type="ECO:0000256" key="12">
    <source>
        <dbReference type="SAM" id="SignalP"/>
    </source>
</evidence>
<dbReference type="PANTHER" id="PTHR23033:SF14">
    <property type="entry name" value="GLYCOPROTEIN-N-ACETYLGALACTOSAMINE 3-BETA-GALACTOSYLTRANSFERASE 1-RELATED"/>
    <property type="match status" value="1"/>
</dbReference>
<comment type="pathway">
    <text evidence="2">Protein modification; protein glycosylation.</text>
</comment>
<evidence type="ECO:0000313" key="14">
    <source>
        <dbReference type="EMBL" id="EED88530.1"/>
    </source>
</evidence>
<evidence type="ECO:0000256" key="10">
    <source>
        <dbReference type="ARBA" id="ARBA00022989"/>
    </source>
</evidence>
<evidence type="ECO:0000259" key="13">
    <source>
        <dbReference type="Pfam" id="PF02434"/>
    </source>
</evidence>
<dbReference type="Gene3D" id="3.90.550.50">
    <property type="match status" value="1"/>
</dbReference>
<dbReference type="GeneID" id="7441950"/>
<dbReference type="OMA" id="RRECRNE"/>
<name>B8CD19_THAPS</name>
<evidence type="ECO:0000256" key="4">
    <source>
        <dbReference type="ARBA" id="ARBA00012557"/>
    </source>
</evidence>
<dbReference type="eggNOG" id="ENOG502SND9">
    <property type="taxonomic scope" value="Eukaryota"/>
</dbReference>
<dbReference type="EC" id="2.4.1.122" evidence="4"/>
<dbReference type="AlphaFoldDB" id="B8CD19"/>
<keyword evidence="15" id="KW-1185">Reference proteome</keyword>
<dbReference type="InterPro" id="IPR003378">
    <property type="entry name" value="Fringe-like_glycosylTrfase"/>
</dbReference>
<dbReference type="KEGG" id="tps:THAPSDRAFT_10047"/>
<evidence type="ECO:0000256" key="5">
    <source>
        <dbReference type="ARBA" id="ARBA00022676"/>
    </source>
</evidence>
<keyword evidence="8" id="KW-0547">Nucleotide-binding</keyword>
<evidence type="ECO:0000256" key="3">
    <source>
        <dbReference type="ARBA" id="ARBA00006462"/>
    </source>
</evidence>
<feature type="chain" id="PRO_5002866502" description="N-acetylgalactosaminide beta-1,3-galactosyltransferase" evidence="12">
    <location>
        <begin position="21"/>
        <end position="422"/>
    </location>
</feature>
<dbReference type="GO" id="GO:0016263">
    <property type="term" value="F:glycoprotein-N-acetylgalactosamine 3-beta-galactosyltransferase activity"/>
    <property type="evidence" value="ECO:0000318"/>
    <property type="project" value="GO_Central"/>
</dbReference>
<dbReference type="HOGENOM" id="CLU_616066_0_0_1"/>
<comment type="subcellular location">
    <subcellularLocation>
        <location evidence="1">Membrane</location>
        <topology evidence="1">Single-pass type II membrane protein</topology>
    </subcellularLocation>
</comment>
<protein>
    <recommendedName>
        <fullName evidence="4">N-acetylgalactosaminide beta-1,3-galactosyltransferase</fullName>
        <ecNumber evidence="4">2.4.1.122</ecNumber>
    </recommendedName>
</protein>
<evidence type="ECO:0000313" key="15">
    <source>
        <dbReference type="Proteomes" id="UP000001449"/>
    </source>
</evidence>
<dbReference type="RefSeq" id="XP_002294175.1">
    <property type="nucleotide sequence ID" value="XM_002294139.1"/>
</dbReference>
<proteinExistence type="inferred from homology"/>
<dbReference type="EMBL" id="CM000650">
    <property type="protein sequence ID" value="EED88530.1"/>
    <property type="molecule type" value="Genomic_DNA"/>
</dbReference>
<keyword evidence="5" id="KW-0328">Glycosyltransferase</keyword>
<dbReference type="InParanoid" id="B8CD19"/>
<keyword evidence="7" id="KW-0812">Transmembrane</keyword>
<evidence type="ECO:0000256" key="8">
    <source>
        <dbReference type="ARBA" id="ARBA00022741"/>
    </source>
</evidence>
<keyword evidence="12" id="KW-0732">Signal</keyword>
<evidence type="ECO:0000256" key="11">
    <source>
        <dbReference type="ARBA" id="ARBA00023136"/>
    </source>
</evidence>
<dbReference type="PaxDb" id="35128-Thaps10047"/>
<keyword evidence="10" id="KW-1133">Transmembrane helix</keyword>
<evidence type="ECO:0000256" key="7">
    <source>
        <dbReference type="ARBA" id="ARBA00022692"/>
    </source>
</evidence>
<feature type="signal peptide" evidence="12">
    <location>
        <begin position="1"/>
        <end position="20"/>
    </location>
</feature>
<dbReference type="GO" id="GO:0016020">
    <property type="term" value="C:membrane"/>
    <property type="evidence" value="ECO:0007669"/>
    <property type="project" value="UniProtKB-SubCell"/>
</dbReference>
<comment type="similarity">
    <text evidence="3">Belongs to the glycosyltransferase 31 family. Beta3-Gal-T subfamily.</text>
</comment>
<reference evidence="14 15" key="2">
    <citation type="journal article" date="2008" name="Nature">
        <title>The Phaeodactylum genome reveals the evolutionary history of diatom genomes.</title>
        <authorList>
            <person name="Bowler C."/>
            <person name="Allen A.E."/>
            <person name="Badger J.H."/>
            <person name="Grimwood J."/>
            <person name="Jabbari K."/>
            <person name="Kuo A."/>
            <person name="Maheswari U."/>
            <person name="Martens C."/>
            <person name="Maumus F."/>
            <person name="Otillar R.P."/>
            <person name="Rayko E."/>
            <person name="Salamov A."/>
            <person name="Vandepoele K."/>
            <person name="Beszteri B."/>
            <person name="Gruber A."/>
            <person name="Heijde M."/>
            <person name="Katinka M."/>
            <person name="Mock T."/>
            <person name="Valentin K."/>
            <person name="Verret F."/>
            <person name="Berges J.A."/>
            <person name="Brownlee C."/>
            <person name="Cadoret J.P."/>
            <person name="Chiovitti A."/>
            <person name="Choi C.J."/>
            <person name="Coesel S."/>
            <person name="De Martino A."/>
            <person name="Detter J.C."/>
            <person name="Durkin C."/>
            <person name="Falciatore A."/>
            <person name="Fournet J."/>
            <person name="Haruta M."/>
            <person name="Huysman M.J."/>
            <person name="Jenkins B.D."/>
            <person name="Jiroutova K."/>
            <person name="Jorgensen R.E."/>
            <person name="Joubert Y."/>
            <person name="Kaplan A."/>
            <person name="Kroger N."/>
            <person name="Kroth P.G."/>
            <person name="La Roche J."/>
            <person name="Lindquist E."/>
            <person name="Lommer M."/>
            <person name="Martin-Jezequel V."/>
            <person name="Lopez P.J."/>
            <person name="Lucas S."/>
            <person name="Mangogna M."/>
            <person name="McGinnis K."/>
            <person name="Medlin L.K."/>
            <person name="Montsant A."/>
            <person name="Oudot-Le Secq M.P."/>
            <person name="Napoli C."/>
            <person name="Obornik M."/>
            <person name="Parker M.S."/>
            <person name="Petit J.L."/>
            <person name="Porcel B.M."/>
            <person name="Poulsen N."/>
            <person name="Robison M."/>
            <person name="Rychlewski L."/>
            <person name="Rynearson T.A."/>
            <person name="Schmutz J."/>
            <person name="Shapiro H."/>
            <person name="Siaut M."/>
            <person name="Stanley M."/>
            <person name="Sussman M.R."/>
            <person name="Taylor A.R."/>
            <person name="Vardi A."/>
            <person name="von Dassow P."/>
            <person name="Vyverman W."/>
            <person name="Willis A."/>
            <person name="Wyrwicz L.S."/>
            <person name="Rokhsar D.S."/>
            <person name="Weissenbach J."/>
            <person name="Armbrust E.V."/>
            <person name="Green B.R."/>
            <person name="Van de Peer Y."/>
            <person name="Grigoriev I.V."/>
        </authorList>
    </citation>
    <scope>NUCLEOTIDE SEQUENCE [LARGE SCALE GENOMIC DNA]</scope>
    <source>
        <strain evidence="14 15">CCMP1335</strain>
    </source>
</reference>
<dbReference type="PANTHER" id="PTHR23033">
    <property type="entry name" value="BETA1,3-GALACTOSYLTRANSFERASE"/>
    <property type="match status" value="1"/>
</dbReference>
<evidence type="ECO:0000256" key="1">
    <source>
        <dbReference type="ARBA" id="ARBA00004606"/>
    </source>
</evidence>
<gene>
    <name evidence="14" type="ORF">THAPSDRAFT_10047</name>
</gene>
<keyword evidence="6" id="KW-0808">Transferase</keyword>
<dbReference type="Pfam" id="PF02434">
    <property type="entry name" value="Fringe"/>
    <property type="match status" value="1"/>
</dbReference>
<sequence>MVRFSDKGLILLCLCVVIQAILLYKQDVSLSSNRNIHDDAAAPSAPSAPHDATRTQHNIQAANATTNTSIDSRPFTVDILSVASINQIDLLNAQHRSFSHKSVRNFFNVTEVDDADPDCHTKLTMDNVKAISDFCRRRKGLKLSGVFRYLRGLYARIPWLEQKANPVGWMCAQQRPYFGLMKVNRHYRQSSEELPDYFIIMDDDTYYNMELFQQNFKQLDSSEPFVIAGCLIRHPIHMVNFTFPFGGFGTIISKGAMQNLLQPIHCKSGASDLKCDRLEENLVGEQQYFVDGMNLVELMHRYVNAERYRNVDNWTTGFCMHSDWVSGFFFNYYYVSRHTNETKFAAVPQSRMTSYTANGRYEKSEIYSKGTGFCNSERTSTKECAKDVDICHRATADWMDTETNHWKLKIPHRFKNVSSHGR</sequence>
<dbReference type="GO" id="GO:0000166">
    <property type="term" value="F:nucleotide binding"/>
    <property type="evidence" value="ECO:0007669"/>
    <property type="project" value="UniProtKB-KW"/>
</dbReference>
<feature type="domain" description="Fringe-like glycosyltransferase" evidence="13">
    <location>
        <begin position="191"/>
        <end position="265"/>
    </location>
</feature>
<organism evidence="14 15">
    <name type="scientific">Thalassiosira pseudonana</name>
    <name type="common">Marine diatom</name>
    <name type="synonym">Cyclotella nana</name>
    <dbReference type="NCBI Taxonomy" id="35128"/>
    <lineage>
        <taxon>Eukaryota</taxon>
        <taxon>Sar</taxon>
        <taxon>Stramenopiles</taxon>
        <taxon>Ochrophyta</taxon>
        <taxon>Bacillariophyta</taxon>
        <taxon>Coscinodiscophyceae</taxon>
        <taxon>Thalassiosirophycidae</taxon>
        <taxon>Thalassiosirales</taxon>
        <taxon>Thalassiosiraceae</taxon>
        <taxon>Thalassiosira</taxon>
    </lineage>
</organism>
<evidence type="ECO:0000256" key="9">
    <source>
        <dbReference type="ARBA" id="ARBA00022968"/>
    </source>
</evidence>
<reference evidence="14 15" key="1">
    <citation type="journal article" date="2004" name="Science">
        <title>The genome of the diatom Thalassiosira pseudonana: ecology, evolution, and metabolism.</title>
        <authorList>
            <person name="Armbrust E.V."/>
            <person name="Berges J.A."/>
            <person name="Bowler C."/>
            <person name="Green B.R."/>
            <person name="Martinez D."/>
            <person name="Putnam N.H."/>
            <person name="Zhou S."/>
            <person name="Allen A.E."/>
            <person name="Apt K.E."/>
            <person name="Bechner M."/>
            <person name="Brzezinski M.A."/>
            <person name="Chaal B.K."/>
            <person name="Chiovitti A."/>
            <person name="Davis A.K."/>
            <person name="Demarest M.S."/>
            <person name="Detter J.C."/>
            <person name="Glavina T."/>
            <person name="Goodstein D."/>
            <person name="Hadi M.Z."/>
            <person name="Hellsten U."/>
            <person name="Hildebrand M."/>
            <person name="Jenkins B.D."/>
            <person name="Jurka J."/>
            <person name="Kapitonov V.V."/>
            <person name="Kroger N."/>
            <person name="Lau W.W."/>
            <person name="Lane T.W."/>
            <person name="Larimer F.W."/>
            <person name="Lippmeier J.C."/>
            <person name="Lucas S."/>
            <person name="Medina M."/>
            <person name="Montsant A."/>
            <person name="Obornik M."/>
            <person name="Parker M.S."/>
            <person name="Palenik B."/>
            <person name="Pazour G.J."/>
            <person name="Richardson P.M."/>
            <person name="Rynearson T.A."/>
            <person name="Saito M.A."/>
            <person name="Schwartz D.C."/>
            <person name="Thamatrakoln K."/>
            <person name="Valentin K."/>
            <person name="Vardi A."/>
            <person name="Wilkerson F.P."/>
            <person name="Rokhsar D.S."/>
        </authorList>
    </citation>
    <scope>NUCLEOTIDE SEQUENCE [LARGE SCALE GENOMIC DNA]</scope>
    <source>
        <strain evidence="14 15">CCMP1335</strain>
    </source>
</reference>
<accession>B8CD19</accession>